<feature type="transmembrane region" description="Helical" evidence="2">
    <location>
        <begin position="64"/>
        <end position="85"/>
    </location>
</feature>
<dbReference type="Proteomes" id="UP000253551">
    <property type="component" value="Unassembled WGS sequence"/>
</dbReference>
<reference evidence="3 4" key="1">
    <citation type="journal article" date="2018" name="G3 (Bethesda)">
        <title>Phylogenetic and Phylogenomic Definition of Rhizopus Species.</title>
        <authorList>
            <person name="Gryganskyi A.P."/>
            <person name="Golan J."/>
            <person name="Dolatabadi S."/>
            <person name="Mondo S."/>
            <person name="Robb S."/>
            <person name="Idnurm A."/>
            <person name="Muszewska A."/>
            <person name="Steczkiewicz K."/>
            <person name="Masonjones S."/>
            <person name="Liao H.L."/>
            <person name="Gajdeczka M.T."/>
            <person name="Anike F."/>
            <person name="Vuek A."/>
            <person name="Anishchenko I.M."/>
            <person name="Voigt K."/>
            <person name="de Hoog G.S."/>
            <person name="Smith M.E."/>
            <person name="Heitman J."/>
            <person name="Vilgalys R."/>
            <person name="Stajich J.E."/>
        </authorList>
    </citation>
    <scope>NUCLEOTIDE SEQUENCE [LARGE SCALE GENOMIC DNA]</scope>
    <source>
        <strain evidence="3 4">LSU 92-RS-03</strain>
    </source>
</reference>
<gene>
    <name evidence="3" type="ORF">CU098_008223</name>
</gene>
<comment type="caution">
    <text evidence="3">The sequence shown here is derived from an EMBL/GenBank/DDBJ whole genome shotgun (WGS) entry which is preliminary data.</text>
</comment>
<sequence>MEQHRQTPSTTVNDRLDEERSLGSSQTIQPTKRSMLHKLKSFYSEKQSNLTDQEQEVYFSRRRVMAVFMMVFGTLMAIAFILIALGKSVRSGNATENTIISPTNNSTATSNA</sequence>
<keyword evidence="2" id="KW-1133">Transmembrane helix</keyword>
<dbReference type="EMBL" id="PJQM01005762">
    <property type="protein sequence ID" value="RCH80904.1"/>
    <property type="molecule type" value="Genomic_DNA"/>
</dbReference>
<keyword evidence="4" id="KW-1185">Reference proteome</keyword>
<evidence type="ECO:0000313" key="4">
    <source>
        <dbReference type="Proteomes" id="UP000253551"/>
    </source>
</evidence>
<evidence type="ECO:0000256" key="2">
    <source>
        <dbReference type="SAM" id="Phobius"/>
    </source>
</evidence>
<keyword evidence="2" id="KW-0812">Transmembrane</keyword>
<dbReference type="OrthoDB" id="10459645at2759"/>
<protein>
    <submittedName>
        <fullName evidence="3">Uncharacterized protein</fullName>
    </submittedName>
</protein>
<evidence type="ECO:0000256" key="1">
    <source>
        <dbReference type="SAM" id="MobiDB-lite"/>
    </source>
</evidence>
<proteinExistence type="predicted"/>
<name>A0A367IT85_RHIST</name>
<keyword evidence="2" id="KW-0472">Membrane</keyword>
<dbReference type="AlphaFoldDB" id="A0A367IT85"/>
<feature type="region of interest" description="Disordered" evidence="1">
    <location>
        <begin position="1"/>
        <end position="30"/>
    </location>
</feature>
<organism evidence="3 4">
    <name type="scientific">Rhizopus stolonifer</name>
    <name type="common">Rhizopus nigricans</name>
    <dbReference type="NCBI Taxonomy" id="4846"/>
    <lineage>
        <taxon>Eukaryota</taxon>
        <taxon>Fungi</taxon>
        <taxon>Fungi incertae sedis</taxon>
        <taxon>Mucoromycota</taxon>
        <taxon>Mucoromycotina</taxon>
        <taxon>Mucoromycetes</taxon>
        <taxon>Mucorales</taxon>
        <taxon>Mucorineae</taxon>
        <taxon>Rhizopodaceae</taxon>
        <taxon>Rhizopus</taxon>
    </lineage>
</organism>
<evidence type="ECO:0000313" key="3">
    <source>
        <dbReference type="EMBL" id="RCH80904.1"/>
    </source>
</evidence>
<accession>A0A367IT85</accession>
<feature type="compositionally biased region" description="Polar residues" evidence="1">
    <location>
        <begin position="1"/>
        <end position="13"/>
    </location>
</feature>